<sequence length="271" mass="30809">MPLSTFFPPIALPHTPLHVCFPFLFLASPPVSPFRITLPYTHPFSEGMNVSDSMYDFTWPHWTGGCFRYERYLKSSKKTASLPQSHPLEEEKKEEEKKEEEKEEVRGDGGKQPQVSSRAKDVSSEQQGSFFSMKLDTVDVMMWIVNNLVDDTVGMDVNEKYVLEQLVSGHSIDLSTLKGSEYESSPITVPPIPYTTAFSSDSRQASRITTPSHLCSCPFDGALVTSLIEREFLEPIVMFNYSVEELEKRIDDVLNPLILKEERSKKSKKKK</sequence>
<dbReference type="EMBL" id="BQXS01020470">
    <property type="protein sequence ID" value="GKT29905.1"/>
    <property type="molecule type" value="Genomic_DNA"/>
</dbReference>
<evidence type="ECO:0000313" key="3">
    <source>
        <dbReference type="Proteomes" id="UP001057375"/>
    </source>
</evidence>
<accession>A0ABQ5KG73</accession>
<comment type="caution">
    <text evidence="2">The sequence shown here is derived from an EMBL/GenBank/DDBJ whole genome shotgun (WGS) entry which is preliminary data.</text>
</comment>
<dbReference type="Proteomes" id="UP001057375">
    <property type="component" value="Unassembled WGS sequence"/>
</dbReference>
<keyword evidence="3" id="KW-1185">Reference proteome</keyword>
<gene>
    <name evidence="2" type="ORF">ADUPG1_014869</name>
</gene>
<organism evidence="2 3">
    <name type="scientific">Aduncisulcus paluster</name>
    <dbReference type="NCBI Taxonomy" id="2918883"/>
    <lineage>
        <taxon>Eukaryota</taxon>
        <taxon>Metamonada</taxon>
        <taxon>Carpediemonas-like organisms</taxon>
        <taxon>Aduncisulcus</taxon>
    </lineage>
</organism>
<evidence type="ECO:0000256" key="1">
    <source>
        <dbReference type="SAM" id="MobiDB-lite"/>
    </source>
</evidence>
<protein>
    <submittedName>
        <fullName evidence="2">Uncharacterized protein</fullName>
    </submittedName>
</protein>
<feature type="compositionally biased region" description="Basic and acidic residues" evidence="1">
    <location>
        <begin position="87"/>
        <end position="109"/>
    </location>
</feature>
<feature type="region of interest" description="Disordered" evidence="1">
    <location>
        <begin position="80"/>
        <end position="123"/>
    </location>
</feature>
<proteinExistence type="predicted"/>
<reference evidence="2" key="1">
    <citation type="submission" date="2022-03" db="EMBL/GenBank/DDBJ databases">
        <title>Draft genome sequence of Aduncisulcus paluster, a free-living microaerophilic Fornicata.</title>
        <authorList>
            <person name="Yuyama I."/>
            <person name="Kume K."/>
            <person name="Tamura T."/>
            <person name="Inagaki Y."/>
            <person name="Hashimoto T."/>
        </authorList>
    </citation>
    <scope>NUCLEOTIDE SEQUENCE</scope>
    <source>
        <strain evidence="2">NY0171</strain>
    </source>
</reference>
<name>A0ABQ5KG73_9EUKA</name>
<evidence type="ECO:0000313" key="2">
    <source>
        <dbReference type="EMBL" id="GKT29905.1"/>
    </source>
</evidence>